<keyword evidence="1" id="KW-1185">Reference proteome</keyword>
<protein>
    <submittedName>
        <fullName evidence="2">FBA_2 domain-containing protein</fullName>
    </submittedName>
</protein>
<evidence type="ECO:0000313" key="2">
    <source>
        <dbReference type="WBParaSite" id="Csp11.Scaffold629.g8332.t1"/>
    </source>
</evidence>
<reference evidence="2" key="1">
    <citation type="submission" date="2016-11" db="UniProtKB">
        <authorList>
            <consortium name="WormBaseParasite"/>
        </authorList>
    </citation>
    <scope>IDENTIFICATION</scope>
</reference>
<organism evidence="1 2">
    <name type="scientific">Caenorhabditis tropicalis</name>
    <dbReference type="NCBI Taxonomy" id="1561998"/>
    <lineage>
        <taxon>Eukaryota</taxon>
        <taxon>Metazoa</taxon>
        <taxon>Ecdysozoa</taxon>
        <taxon>Nematoda</taxon>
        <taxon>Chromadorea</taxon>
        <taxon>Rhabditida</taxon>
        <taxon>Rhabditina</taxon>
        <taxon>Rhabditomorpha</taxon>
        <taxon>Rhabditoidea</taxon>
        <taxon>Rhabditidae</taxon>
        <taxon>Peloderinae</taxon>
        <taxon>Caenorhabditis</taxon>
    </lineage>
</organism>
<dbReference type="WBParaSite" id="Csp11.Scaffold629.g8332.t1">
    <property type="protein sequence ID" value="Csp11.Scaffold629.g8332.t1"/>
    <property type="gene ID" value="Csp11.Scaffold629.g8332"/>
</dbReference>
<accession>A0A1I7UDV2</accession>
<dbReference type="Proteomes" id="UP000095282">
    <property type="component" value="Unplaced"/>
</dbReference>
<dbReference type="PANTHER" id="PTHR31379">
    <property type="entry name" value="F-BOX C PROTEIN-RELATED-RELATED"/>
    <property type="match status" value="1"/>
</dbReference>
<dbReference type="AlphaFoldDB" id="A0A1I7UDV2"/>
<proteinExistence type="predicted"/>
<sequence length="180" mass="20843">MPRDLKMKVSRISISKNVPMKLVTPIIDESSGEMQSVWIQFHRDFEPDLDHEFIKKSKILRLEGFVDYPVLPFLQILHNQTVEFADILPSFRFHISDDFIVLIRSWVETNKPLGTCFTFIIGHPEEYCIQVMNLIRERIEGVVLGDKCVDIPMSNSSILRVSYASSDQERVIKMDVVSLD</sequence>
<dbReference type="PANTHER" id="PTHR31379:SF1">
    <property type="entry name" value="F-BOX C PROTEIN-RELATED"/>
    <property type="match status" value="1"/>
</dbReference>
<name>A0A1I7UDV2_9PELO</name>
<evidence type="ECO:0000313" key="1">
    <source>
        <dbReference type="Proteomes" id="UP000095282"/>
    </source>
</evidence>
<dbReference type="InterPro" id="IPR021942">
    <property type="entry name" value="DUF3557"/>
</dbReference>
<dbReference type="Pfam" id="PF12078">
    <property type="entry name" value="DUF3557"/>
    <property type="match status" value="1"/>
</dbReference>